<gene>
    <name evidence="1" type="ORF">TMES_05935</name>
</gene>
<comment type="caution">
    <text evidence="1">The sequence shown here is derived from an EMBL/GenBank/DDBJ whole genome shotgun (WGS) entry which is preliminary data.</text>
</comment>
<protein>
    <submittedName>
        <fullName evidence="1">Uncharacterized protein</fullName>
    </submittedName>
</protein>
<dbReference type="EMBL" id="JFKA01000002">
    <property type="protein sequence ID" value="OSQ39554.1"/>
    <property type="molecule type" value="Genomic_DNA"/>
</dbReference>
<evidence type="ECO:0000313" key="1">
    <source>
        <dbReference type="EMBL" id="OSQ39554.1"/>
    </source>
</evidence>
<name>A0A1Y2L2W7_9PROT</name>
<dbReference type="AlphaFoldDB" id="A0A1Y2L2W7"/>
<reference evidence="1 2" key="1">
    <citation type="submission" date="2014-03" db="EMBL/GenBank/DDBJ databases">
        <title>The draft genome sequence of Thalassospira mesophila JCM 18969.</title>
        <authorList>
            <person name="Lai Q."/>
            <person name="Shao Z."/>
        </authorList>
    </citation>
    <scope>NUCLEOTIDE SEQUENCE [LARGE SCALE GENOMIC DNA]</scope>
    <source>
        <strain evidence="1 2">JCM 18969</strain>
    </source>
</reference>
<keyword evidence="2" id="KW-1185">Reference proteome</keyword>
<dbReference type="STRING" id="1293891.TMES_05935"/>
<dbReference type="Proteomes" id="UP000193391">
    <property type="component" value="Unassembled WGS sequence"/>
</dbReference>
<evidence type="ECO:0000313" key="2">
    <source>
        <dbReference type="Proteomes" id="UP000193391"/>
    </source>
</evidence>
<sequence>MKKEGTGGICLKQADFSFTCAFFMENLPCLGARTMGRAFGMMLPQGMLCRFVRHIGKWEQ</sequence>
<accession>A0A1Y2L2W7</accession>
<organism evidence="1 2">
    <name type="scientific">Thalassospira mesophila</name>
    <dbReference type="NCBI Taxonomy" id="1293891"/>
    <lineage>
        <taxon>Bacteria</taxon>
        <taxon>Pseudomonadati</taxon>
        <taxon>Pseudomonadota</taxon>
        <taxon>Alphaproteobacteria</taxon>
        <taxon>Rhodospirillales</taxon>
        <taxon>Thalassospiraceae</taxon>
        <taxon>Thalassospira</taxon>
    </lineage>
</organism>
<proteinExistence type="predicted"/>